<name>A0A183MMN2_9TREM</name>
<dbReference type="PANTHER" id="PTHR47027">
    <property type="entry name" value="REVERSE TRANSCRIPTASE DOMAIN-CONTAINING PROTEIN"/>
    <property type="match status" value="1"/>
</dbReference>
<dbReference type="PANTHER" id="PTHR47027:SF25">
    <property type="entry name" value="REVERSE TRANSCRIPTASE DOMAIN-CONTAINING PROTEIN"/>
    <property type="match status" value="1"/>
</dbReference>
<evidence type="ECO:0000313" key="2">
    <source>
        <dbReference type="EMBL" id="VDP23549.1"/>
    </source>
</evidence>
<evidence type="ECO:0000256" key="1">
    <source>
        <dbReference type="SAM" id="MobiDB-lite"/>
    </source>
</evidence>
<protein>
    <submittedName>
        <fullName evidence="2">Uncharacterized protein</fullName>
    </submittedName>
</protein>
<organism evidence="2 3">
    <name type="scientific">Schistosoma margrebowiei</name>
    <dbReference type="NCBI Taxonomy" id="48269"/>
    <lineage>
        <taxon>Eukaryota</taxon>
        <taxon>Metazoa</taxon>
        <taxon>Spiralia</taxon>
        <taxon>Lophotrochozoa</taxon>
        <taxon>Platyhelminthes</taxon>
        <taxon>Trematoda</taxon>
        <taxon>Digenea</taxon>
        <taxon>Strigeidida</taxon>
        <taxon>Schistosomatoidea</taxon>
        <taxon>Schistosomatidae</taxon>
        <taxon>Schistosoma</taxon>
    </lineage>
</organism>
<dbReference type="InterPro" id="IPR000477">
    <property type="entry name" value="RT_dom"/>
</dbReference>
<dbReference type="Pfam" id="PF00078">
    <property type="entry name" value="RVT_1"/>
    <property type="match status" value="1"/>
</dbReference>
<dbReference type="Proteomes" id="UP000277204">
    <property type="component" value="Unassembled WGS sequence"/>
</dbReference>
<proteinExistence type="predicted"/>
<dbReference type="SUPFAM" id="SSF56672">
    <property type="entry name" value="DNA/RNA polymerases"/>
    <property type="match status" value="1"/>
</dbReference>
<gene>
    <name evidence="2" type="ORF">SMRZ_LOCUS17307</name>
</gene>
<reference evidence="2 3" key="1">
    <citation type="submission" date="2018-11" db="EMBL/GenBank/DDBJ databases">
        <authorList>
            <consortium name="Pathogen Informatics"/>
        </authorList>
    </citation>
    <scope>NUCLEOTIDE SEQUENCE [LARGE SCALE GENOMIC DNA]</scope>
    <source>
        <strain evidence="2 3">Zambia</strain>
    </source>
</reference>
<evidence type="ECO:0000313" key="3">
    <source>
        <dbReference type="Proteomes" id="UP000277204"/>
    </source>
</evidence>
<dbReference type="Pfam" id="PF20049">
    <property type="entry name" value="DUF6451"/>
    <property type="match status" value="1"/>
</dbReference>
<feature type="region of interest" description="Disordered" evidence="1">
    <location>
        <begin position="549"/>
        <end position="599"/>
    </location>
</feature>
<feature type="compositionally biased region" description="Basic and acidic residues" evidence="1">
    <location>
        <begin position="562"/>
        <end position="599"/>
    </location>
</feature>
<accession>A0A183MMN2</accession>
<sequence length="599" mass="68751">MKLKLKKHWTTGRTISQKFNTAFLQDTNKLNKFKIVLSNKFQAFHDLLNGEGTTVGSNWKGIKEAITSTYHEVLGHKKHHHKEWITVDTLDKIQERRNKKAAINTSRTRAEKAKAQAEYTEVNKQVKRSIRTDKRKYVEDLATMAEKAEREGNMRQLYDINKLSGNRRKPERPVKSRKGEVITNTEEQRNRWVEHFKELLNRPAPLNPPNIEAAPTDLPINVGPPTIEEISMAIRQIKNQIATLRIIVEQSIEWNSSLYINFIDYEKAFDSVDRTTLWKLLRHYGVPQKRVNIIQSSYDGLHCKIMHGGQLTKLFEVKTGVRQGCLLSPFLFLLVVDWIVKTSTSGGKHGIQWTARIQMDDLDFADDLALLSQTQQQMQEKTTSVAAASVAIGLNMHKRKSKILQYNTTCTNAITIDGKDLEDVITFTYLGSIIDEHSGSDADVKARIGKARAAYLQLKTIWDSKQLSTNTKVRIFNTNVRIVLVYGTGTWRTTKTIIQKIQVFINSWLRKILRIIWLDTISNNLLCERTNQIPAEEEVLEVDRTQIEESTQLRHRASPHMESSRPQEGRKTKEHIMPGNGNRHEKNEQESDGTIKEGP</sequence>
<dbReference type="InterPro" id="IPR045609">
    <property type="entry name" value="DUF6451"/>
</dbReference>
<dbReference type="STRING" id="48269.A0A183MMN2"/>
<dbReference type="AlphaFoldDB" id="A0A183MMN2"/>
<keyword evidence="3" id="KW-1185">Reference proteome</keyword>
<dbReference type="PROSITE" id="PS50878">
    <property type="entry name" value="RT_POL"/>
    <property type="match status" value="1"/>
</dbReference>
<dbReference type="EMBL" id="UZAI01017342">
    <property type="protein sequence ID" value="VDP23549.1"/>
    <property type="molecule type" value="Genomic_DNA"/>
</dbReference>
<dbReference type="InterPro" id="IPR043502">
    <property type="entry name" value="DNA/RNA_pol_sf"/>
</dbReference>